<accession>A0A2P2PR79</accession>
<organism evidence="1">
    <name type="scientific">Rhizophora mucronata</name>
    <name type="common">Asiatic mangrove</name>
    <dbReference type="NCBI Taxonomy" id="61149"/>
    <lineage>
        <taxon>Eukaryota</taxon>
        <taxon>Viridiplantae</taxon>
        <taxon>Streptophyta</taxon>
        <taxon>Embryophyta</taxon>
        <taxon>Tracheophyta</taxon>
        <taxon>Spermatophyta</taxon>
        <taxon>Magnoliopsida</taxon>
        <taxon>eudicotyledons</taxon>
        <taxon>Gunneridae</taxon>
        <taxon>Pentapetalae</taxon>
        <taxon>rosids</taxon>
        <taxon>fabids</taxon>
        <taxon>Malpighiales</taxon>
        <taxon>Rhizophoraceae</taxon>
        <taxon>Rhizophora</taxon>
    </lineage>
</organism>
<proteinExistence type="predicted"/>
<evidence type="ECO:0000313" key="1">
    <source>
        <dbReference type="EMBL" id="MBX57244.1"/>
    </source>
</evidence>
<dbReference type="EMBL" id="GGEC01076760">
    <property type="protein sequence ID" value="MBX57244.1"/>
    <property type="molecule type" value="Transcribed_RNA"/>
</dbReference>
<reference evidence="1" key="1">
    <citation type="submission" date="2018-02" db="EMBL/GenBank/DDBJ databases">
        <title>Rhizophora mucronata_Transcriptome.</title>
        <authorList>
            <person name="Meera S.P."/>
            <person name="Sreeshan A."/>
            <person name="Augustine A."/>
        </authorList>
    </citation>
    <scope>NUCLEOTIDE SEQUENCE</scope>
    <source>
        <tissue evidence="1">Leaf</tissue>
    </source>
</reference>
<dbReference type="AlphaFoldDB" id="A0A2P2PR79"/>
<name>A0A2P2PR79_RHIMU</name>
<sequence>MAYLLMDLFSYQKIDNNTQGIIQLWCFKKTPNNFKKGLFFHNDNKS</sequence>
<protein>
    <submittedName>
        <fullName evidence="1">Uncharacterized protein</fullName>
    </submittedName>
</protein>